<dbReference type="PANTHER" id="PTHR32322">
    <property type="entry name" value="INNER MEMBRANE TRANSPORTER"/>
    <property type="match status" value="1"/>
</dbReference>
<feature type="transmembrane region" description="Helical" evidence="7">
    <location>
        <begin position="241"/>
        <end position="261"/>
    </location>
</feature>
<evidence type="ECO:0000256" key="6">
    <source>
        <dbReference type="SAM" id="MobiDB-lite"/>
    </source>
</evidence>
<reference evidence="9" key="1">
    <citation type="submission" date="2024-07" db="EMBL/GenBank/DDBJ databases">
        <authorList>
            <person name="Yu S.T."/>
        </authorList>
    </citation>
    <scope>NUCLEOTIDE SEQUENCE</scope>
    <source>
        <strain evidence="9">R41</strain>
    </source>
</reference>
<comment type="subcellular location">
    <subcellularLocation>
        <location evidence="1">Membrane</location>
        <topology evidence="1">Multi-pass membrane protein</topology>
    </subcellularLocation>
</comment>
<gene>
    <name evidence="9" type="ORF">AB5J53_26735</name>
</gene>
<keyword evidence="5 7" id="KW-0472">Membrane</keyword>
<feature type="transmembrane region" description="Helical" evidence="7">
    <location>
        <begin position="58"/>
        <end position="79"/>
    </location>
</feature>
<feature type="transmembrane region" description="Helical" evidence="7">
    <location>
        <begin position="32"/>
        <end position="51"/>
    </location>
</feature>
<keyword evidence="3 7" id="KW-0812">Transmembrane</keyword>
<protein>
    <submittedName>
        <fullName evidence="9">EamA family transporter</fullName>
    </submittedName>
</protein>
<feature type="compositionally biased region" description="Polar residues" evidence="6">
    <location>
        <begin position="329"/>
        <end position="344"/>
    </location>
</feature>
<name>A0AB39RJM6_9ACTN</name>
<dbReference type="EMBL" id="CP163443">
    <property type="protein sequence ID" value="XDQ55000.1"/>
    <property type="molecule type" value="Genomic_DNA"/>
</dbReference>
<dbReference type="Gene3D" id="1.10.3730.20">
    <property type="match status" value="1"/>
</dbReference>
<feature type="domain" description="EamA" evidence="8">
    <location>
        <begin position="143"/>
        <end position="281"/>
    </location>
</feature>
<evidence type="ECO:0000256" key="3">
    <source>
        <dbReference type="ARBA" id="ARBA00022692"/>
    </source>
</evidence>
<proteinExistence type="inferred from homology"/>
<evidence type="ECO:0000256" key="1">
    <source>
        <dbReference type="ARBA" id="ARBA00004141"/>
    </source>
</evidence>
<dbReference type="InterPro" id="IPR037185">
    <property type="entry name" value="EmrE-like"/>
</dbReference>
<sequence>MSVKDRLLAVLVAVLWGLNFLAVRIGLDHYPPLFLSALRFLVLAVPVILFVPRPKAPVRWLVVYGLGFGVLQFGLLFLAIDQGMPSGQASVVVQASAPFTMLLGALLLGERVSPRQLGGIALAVLGMAVIAVERARSAALLPLLLTLLAALGWALGNIASRQARPDHPLRFALWMSVVPPLPLLALSAVMEGPTTGWRALGGSFDADGWPGLAALVYTALAGSVVGSGIWTTLLKRYEAGVVAPFSMLVPVVGVAAAWAVLGEELTGWSLTGGVAVVVGVLAGTGWAPRVPFRRSSGGAPLEGREAVTSAAPPRGRARPRPTRTDRTENQSPEPTAPAQNTHRS</sequence>
<feature type="transmembrane region" description="Helical" evidence="7">
    <location>
        <begin position="116"/>
        <end position="132"/>
    </location>
</feature>
<evidence type="ECO:0000256" key="7">
    <source>
        <dbReference type="SAM" id="Phobius"/>
    </source>
</evidence>
<organism evidence="9">
    <name type="scientific">Streptomyces sp. R41</name>
    <dbReference type="NCBI Taxonomy" id="3238632"/>
    <lineage>
        <taxon>Bacteria</taxon>
        <taxon>Bacillati</taxon>
        <taxon>Actinomycetota</taxon>
        <taxon>Actinomycetes</taxon>
        <taxon>Kitasatosporales</taxon>
        <taxon>Streptomycetaceae</taxon>
        <taxon>Streptomyces</taxon>
    </lineage>
</organism>
<feature type="transmembrane region" description="Helical" evidence="7">
    <location>
        <begin position="91"/>
        <end position="109"/>
    </location>
</feature>
<feature type="region of interest" description="Disordered" evidence="6">
    <location>
        <begin position="292"/>
        <end position="344"/>
    </location>
</feature>
<dbReference type="SUPFAM" id="SSF103481">
    <property type="entry name" value="Multidrug resistance efflux transporter EmrE"/>
    <property type="match status" value="2"/>
</dbReference>
<dbReference type="InterPro" id="IPR000620">
    <property type="entry name" value="EamA_dom"/>
</dbReference>
<evidence type="ECO:0000256" key="4">
    <source>
        <dbReference type="ARBA" id="ARBA00022989"/>
    </source>
</evidence>
<dbReference type="GO" id="GO:0016020">
    <property type="term" value="C:membrane"/>
    <property type="evidence" value="ECO:0007669"/>
    <property type="project" value="UniProtKB-SubCell"/>
</dbReference>
<feature type="domain" description="EamA" evidence="8">
    <location>
        <begin position="7"/>
        <end position="131"/>
    </location>
</feature>
<dbReference type="RefSeq" id="WP_369248193.1">
    <property type="nucleotide sequence ID" value="NZ_CP163443.1"/>
</dbReference>
<evidence type="ECO:0000259" key="8">
    <source>
        <dbReference type="Pfam" id="PF00892"/>
    </source>
</evidence>
<feature type="transmembrane region" description="Helical" evidence="7">
    <location>
        <begin position="138"/>
        <end position="159"/>
    </location>
</feature>
<feature type="transmembrane region" description="Helical" evidence="7">
    <location>
        <begin position="209"/>
        <end position="234"/>
    </location>
</feature>
<dbReference type="Pfam" id="PF00892">
    <property type="entry name" value="EamA"/>
    <property type="match status" value="2"/>
</dbReference>
<feature type="transmembrane region" description="Helical" evidence="7">
    <location>
        <begin position="171"/>
        <end position="189"/>
    </location>
</feature>
<dbReference type="AlphaFoldDB" id="A0AB39RJM6"/>
<comment type="similarity">
    <text evidence="2">Belongs to the EamA transporter family.</text>
</comment>
<accession>A0AB39RJM6</accession>
<evidence type="ECO:0000256" key="2">
    <source>
        <dbReference type="ARBA" id="ARBA00007362"/>
    </source>
</evidence>
<evidence type="ECO:0000256" key="5">
    <source>
        <dbReference type="ARBA" id="ARBA00023136"/>
    </source>
</evidence>
<dbReference type="PANTHER" id="PTHR32322:SF9">
    <property type="entry name" value="AMINO-ACID METABOLITE EFFLUX PUMP-RELATED"/>
    <property type="match status" value="1"/>
</dbReference>
<dbReference type="InterPro" id="IPR050638">
    <property type="entry name" value="AA-Vitamin_Transporters"/>
</dbReference>
<evidence type="ECO:0000313" key="9">
    <source>
        <dbReference type="EMBL" id="XDQ55000.1"/>
    </source>
</evidence>
<keyword evidence="4 7" id="KW-1133">Transmembrane helix</keyword>
<feature type="transmembrane region" description="Helical" evidence="7">
    <location>
        <begin position="267"/>
        <end position="287"/>
    </location>
</feature>